<evidence type="ECO:0000256" key="1">
    <source>
        <dbReference type="ARBA" id="ARBA00022670"/>
    </source>
</evidence>
<dbReference type="GO" id="GO:0004222">
    <property type="term" value="F:metalloendopeptidase activity"/>
    <property type="evidence" value="ECO:0007669"/>
    <property type="project" value="InterPro"/>
</dbReference>
<dbReference type="EMBL" id="QGDO01000002">
    <property type="protein sequence ID" value="PWJ43398.1"/>
    <property type="molecule type" value="Genomic_DNA"/>
</dbReference>
<evidence type="ECO:0000256" key="3">
    <source>
        <dbReference type="ARBA" id="ARBA00022801"/>
    </source>
</evidence>
<evidence type="ECO:0000256" key="5">
    <source>
        <dbReference type="ARBA" id="ARBA00023049"/>
    </source>
</evidence>
<dbReference type="Proteomes" id="UP000245535">
    <property type="component" value="Unassembled WGS sequence"/>
</dbReference>
<dbReference type="PANTHER" id="PTHR22726">
    <property type="entry name" value="METALLOENDOPEPTIDASE OMA1"/>
    <property type="match status" value="1"/>
</dbReference>
<evidence type="ECO:0000256" key="2">
    <source>
        <dbReference type="ARBA" id="ARBA00022723"/>
    </source>
</evidence>
<dbReference type="GO" id="GO:0051603">
    <property type="term" value="P:proteolysis involved in protein catabolic process"/>
    <property type="evidence" value="ECO:0007669"/>
    <property type="project" value="TreeGrafter"/>
</dbReference>
<keyword evidence="2" id="KW-0479">Metal-binding</keyword>
<protein>
    <submittedName>
        <fullName evidence="9">Peptidase M48-like protein</fullName>
    </submittedName>
</protein>
<feature type="transmembrane region" description="Helical" evidence="7">
    <location>
        <begin position="7"/>
        <end position="27"/>
    </location>
</feature>
<keyword evidence="1 6" id="KW-0645">Protease</keyword>
<dbReference type="Pfam" id="PF01435">
    <property type="entry name" value="Peptidase_M48"/>
    <property type="match status" value="1"/>
</dbReference>
<dbReference type="InterPro" id="IPR001915">
    <property type="entry name" value="Peptidase_M48"/>
</dbReference>
<keyword evidence="10" id="KW-1185">Reference proteome</keyword>
<keyword evidence="7" id="KW-1133">Transmembrane helix</keyword>
<dbReference type="GO" id="GO:0046872">
    <property type="term" value="F:metal ion binding"/>
    <property type="evidence" value="ECO:0007669"/>
    <property type="project" value="UniProtKB-KW"/>
</dbReference>
<evidence type="ECO:0000259" key="8">
    <source>
        <dbReference type="Pfam" id="PF01435"/>
    </source>
</evidence>
<feature type="domain" description="Peptidase M48" evidence="8">
    <location>
        <begin position="70"/>
        <end position="250"/>
    </location>
</feature>
<reference evidence="9 10" key="1">
    <citation type="submission" date="2018-03" db="EMBL/GenBank/DDBJ databases">
        <title>Genomic Encyclopedia of Archaeal and Bacterial Type Strains, Phase II (KMG-II): from individual species to whole genera.</title>
        <authorList>
            <person name="Goeker M."/>
        </authorList>
    </citation>
    <scope>NUCLEOTIDE SEQUENCE [LARGE SCALE GENOMIC DNA]</scope>
    <source>
        <strain evidence="9 10">DSM 28229</strain>
    </source>
</reference>
<keyword evidence="7" id="KW-0472">Membrane</keyword>
<organism evidence="9 10">
    <name type="scientific">Sediminitomix flava</name>
    <dbReference type="NCBI Taxonomy" id="379075"/>
    <lineage>
        <taxon>Bacteria</taxon>
        <taxon>Pseudomonadati</taxon>
        <taxon>Bacteroidota</taxon>
        <taxon>Cytophagia</taxon>
        <taxon>Cytophagales</taxon>
        <taxon>Flammeovirgaceae</taxon>
        <taxon>Sediminitomix</taxon>
    </lineage>
</organism>
<name>A0A315ZEY6_SEDFL</name>
<keyword evidence="5 6" id="KW-0482">Metalloprotease</keyword>
<gene>
    <name evidence="9" type="ORF">BC781_102959</name>
</gene>
<dbReference type="Gene3D" id="3.30.2010.10">
    <property type="entry name" value="Metalloproteases ('zincins'), catalytic domain"/>
    <property type="match status" value="1"/>
</dbReference>
<dbReference type="InterPro" id="IPR051156">
    <property type="entry name" value="Mito/Outer_Membr_Metalloprot"/>
</dbReference>
<dbReference type="RefSeq" id="WP_158281452.1">
    <property type="nucleotide sequence ID" value="NZ_QGDO01000002.1"/>
</dbReference>
<evidence type="ECO:0000256" key="7">
    <source>
        <dbReference type="SAM" id="Phobius"/>
    </source>
</evidence>
<comment type="cofactor">
    <cofactor evidence="6">
        <name>Zn(2+)</name>
        <dbReference type="ChEBI" id="CHEBI:29105"/>
    </cofactor>
    <text evidence="6">Binds 1 zinc ion per subunit.</text>
</comment>
<evidence type="ECO:0000313" key="10">
    <source>
        <dbReference type="Proteomes" id="UP000245535"/>
    </source>
</evidence>
<keyword evidence="7" id="KW-0812">Transmembrane</keyword>
<evidence type="ECO:0000256" key="4">
    <source>
        <dbReference type="ARBA" id="ARBA00022833"/>
    </source>
</evidence>
<keyword evidence="4 6" id="KW-0862">Zinc</keyword>
<evidence type="ECO:0000313" key="9">
    <source>
        <dbReference type="EMBL" id="PWJ43398.1"/>
    </source>
</evidence>
<comment type="caution">
    <text evidence="9">The sequence shown here is derived from an EMBL/GenBank/DDBJ whole genome shotgun (WGS) entry which is preliminary data.</text>
</comment>
<keyword evidence="3 6" id="KW-0378">Hydrolase</keyword>
<dbReference type="PANTHER" id="PTHR22726:SF1">
    <property type="entry name" value="METALLOENDOPEPTIDASE OMA1, MITOCHONDRIAL"/>
    <property type="match status" value="1"/>
</dbReference>
<dbReference type="OrthoDB" id="9810445at2"/>
<comment type="similarity">
    <text evidence="6">Belongs to the peptidase M48 family.</text>
</comment>
<dbReference type="AlphaFoldDB" id="A0A315ZEY6"/>
<evidence type="ECO:0000256" key="6">
    <source>
        <dbReference type="RuleBase" id="RU003983"/>
    </source>
</evidence>
<dbReference type="GO" id="GO:0016020">
    <property type="term" value="C:membrane"/>
    <property type="evidence" value="ECO:0007669"/>
    <property type="project" value="TreeGrafter"/>
</dbReference>
<sequence length="283" mass="31854">MKVLKSIGKIILFALTVTGIFYFYVGYIEDDALMEPEFDIQLGRQTVAGIAADTVEYPILSPTEYPEAYAYLQSLVRDLVASPEVKYKDIFKYDSVQIINNDDVLNAFCSPGGYIYVYTGLIKYLDAKDHLAGVLGHEIAHAELRHSSIRLQREYGRDKLLTLLVLTTPATIGDAVKLKLLNELTGLHYSRNQEAEADEWSVRYLKETPFACDGTAGFFNKLLKEGDNVNIPEFLSDHPDSKARVRDITALAKSEGCNTQLGDQSDWRNFQQMLPKNEAEKKP</sequence>
<accession>A0A315ZEY6</accession>
<proteinExistence type="inferred from homology"/>